<organism evidence="2 3">
    <name type="scientific">Chitiniphilus eburneus</name>
    <dbReference type="NCBI Taxonomy" id="2571148"/>
    <lineage>
        <taxon>Bacteria</taxon>
        <taxon>Pseudomonadati</taxon>
        <taxon>Pseudomonadota</taxon>
        <taxon>Betaproteobacteria</taxon>
        <taxon>Neisseriales</taxon>
        <taxon>Chitinibacteraceae</taxon>
        <taxon>Chitiniphilus</taxon>
    </lineage>
</organism>
<dbReference type="EMBL" id="SUMF01000038">
    <property type="protein sequence ID" value="TJZ65377.1"/>
    <property type="molecule type" value="Genomic_DNA"/>
</dbReference>
<dbReference type="OrthoDB" id="6902852at2"/>
<sequence>MKKPSHRSTTAIWGWPLLIGLSSGVGLVSGLFSDGGAGDVLAGICLAVPVAVGTWFGWLRRSSTTGSR</sequence>
<proteinExistence type="predicted"/>
<dbReference type="RefSeq" id="WP_136774879.1">
    <property type="nucleotide sequence ID" value="NZ_CP156074.1"/>
</dbReference>
<keyword evidence="1" id="KW-0472">Membrane</keyword>
<evidence type="ECO:0000256" key="1">
    <source>
        <dbReference type="SAM" id="Phobius"/>
    </source>
</evidence>
<dbReference type="AlphaFoldDB" id="A0A4U0PCB3"/>
<evidence type="ECO:0008006" key="4">
    <source>
        <dbReference type="Google" id="ProtNLM"/>
    </source>
</evidence>
<name>A0A4U0PCB3_9NEIS</name>
<keyword evidence="1" id="KW-0812">Transmembrane</keyword>
<accession>A0A4U0PCB3</accession>
<reference evidence="2 3" key="1">
    <citation type="submission" date="2019-04" db="EMBL/GenBank/DDBJ databases">
        <title>Chitiniphilus eburnea sp. nov., a novel chitinolytic bacterium isolated from aquaculture sludge.</title>
        <authorList>
            <person name="Sheng M."/>
        </authorList>
    </citation>
    <scope>NUCLEOTIDE SEQUENCE [LARGE SCALE GENOMIC DNA]</scope>
    <source>
        <strain evidence="2 3">HX-2-15</strain>
    </source>
</reference>
<gene>
    <name evidence="2" type="ORF">FAZ21_18310</name>
</gene>
<evidence type="ECO:0000313" key="3">
    <source>
        <dbReference type="Proteomes" id="UP000310016"/>
    </source>
</evidence>
<comment type="caution">
    <text evidence="2">The sequence shown here is derived from an EMBL/GenBank/DDBJ whole genome shotgun (WGS) entry which is preliminary data.</text>
</comment>
<keyword evidence="3" id="KW-1185">Reference proteome</keyword>
<feature type="transmembrane region" description="Helical" evidence="1">
    <location>
        <begin position="38"/>
        <end position="59"/>
    </location>
</feature>
<evidence type="ECO:0000313" key="2">
    <source>
        <dbReference type="EMBL" id="TJZ65377.1"/>
    </source>
</evidence>
<dbReference type="Proteomes" id="UP000310016">
    <property type="component" value="Unassembled WGS sequence"/>
</dbReference>
<feature type="transmembrane region" description="Helical" evidence="1">
    <location>
        <begin position="12"/>
        <end position="32"/>
    </location>
</feature>
<keyword evidence="1" id="KW-1133">Transmembrane helix</keyword>
<protein>
    <recommendedName>
        <fullName evidence="4">DUF4175 domain-containing protein</fullName>
    </recommendedName>
</protein>